<evidence type="ECO:0000313" key="3">
    <source>
        <dbReference type="Proteomes" id="UP001333110"/>
    </source>
</evidence>
<feature type="compositionally biased region" description="Basic residues" evidence="1">
    <location>
        <begin position="281"/>
        <end position="291"/>
    </location>
</feature>
<dbReference type="EMBL" id="JAUNZN010000001">
    <property type="protein sequence ID" value="KAK4830564.1"/>
    <property type="molecule type" value="Genomic_DNA"/>
</dbReference>
<dbReference type="Proteomes" id="UP001333110">
    <property type="component" value="Unassembled WGS sequence"/>
</dbReference>
<organism evidence="2 3">
    <name type="scientific">Mycteria americana</name>
    <name type="common">Wood stork</name>
    <dbReference type="NCBI Taxonomy" id="33587"/>
    <lineage>
        <taxon>Eukaryota</taxon>
        <taxon>Metazoa</taxon>
        <taxon>Chordata</taxon>
        <taxon>Craniata</taxon>
        <taxon>Vertebrata</taxon>
        <taxon>Euteleostomi</taxon>
        <taxon>Archelosauria</taxon>
        <taxon>Archosauria</taxon>
        <taxon>Dinosauria</taxon>
        <taxon>Saurischia</taxon>
        <taxon>Theropoda</taxon>
        <taxon>Coelurosauria</taxon>
        <taxon>Aves</taxon>
        <taxon>Neognathae</taxon>
        <taxon>Neoaves</taxon>
        <taxon>Aequornithes</taxon>
        <taxon>Ciconiiformes</taxon>
        <taxon>Ciconiidae</taxon>
        <taxon>Mycteria</taxon>
    </lineage>
</organism>
<dbReference type="AlphaFoldDB" id="A0AAN7NS89"/>
<feature type="compositionally biased region" description="Basic and acidic residues" evidence="1">
    <location>
        <begin position="292"/>
        <end position="301"/>
    </location>
</feature>
<feature type="compositionally biased region" description="Low complexity" evidence="1">
    <location>
        <begin position="244"/>
        <end position="263"/>
    </location>
</feature>
<sequence length="327" mass="36716">MERDFLLPPWQDKGQLTEGRFRLDIRKTFFMIRMVGHWNRLPREVVDAPCLEMFKVRLDRSLSNLIYELAAPSLQLRDVSGTTQTCAYSDLYSLMLGASCLRRRMVASAPCCATKYSTENKLPPCTSLHYIMKNYGNGSEQEWEVVLQILEQRFHFSWWRDHGEAYISLQPLERTMPGQISTLQPVEDLTPEQLGTSLNCHDLSKSTHTASVRRDLQDTPSSFVPQNPQGEEKVSGSDNKGIGTAATPAPPTTSTAATPVQATDSAVEPGNQPVLVSVTPIHKKKSWKRKSACLEREDEKAGPSQGEKEEELVDEMETTRSLSLSEL</sequence>
<evidence type="ECO:0000313" key="2">
    <source>
        <dbReference type="EMBL" id="KAK4830564.1"/>
    </source>
</evidence>
<comment type="caution">
    <text evidence="2">The sequence shown here is derived from an EMBL/GenBank/DDBJ whole genome shotgun (WGS) entry which is preliminary data.</text>
</comment>
<feature type="region of interest" description="Disordered" evidence="1">
    <location>
        <begin position="199"/>
        <end position="327"/>
    </location>
</feature>
<accession>A0AAN7NS89</accession>
<feature type="compositionally biased region" description="Polar residues" evidence="1">
    <location>
        <begin position="218"/>
        <end position="229"/>
    </location>
</feature>
<protein>
    <submittedName>
        <fullName evidence="2">Uncharacterized protein</fullName>
    </submittedName>
</protein>
<evidence type="ECO:0000256" key="1">
    <source>
        <dbReference type="SAM" id="MobiDB-lite"/>
    </source>
</evidence>
<proteinExistence type="predicted"/>
<gene>
    <name evidence="2" type="ORF">QYF61_011742</name>
</gene>
<keyword evidence="3" id="KW-1185">Reference proteome</keyword>
<reference evidence="2 3" key="1">
    <citation type="journal article" date="2023" name="J. Hered.">
        <title>Chromosome-level genome of the wood stork (Mycteria americana) provides insight into avian chromosome evolution.</title>
        <authorList>
            <person name="Flamio R. Jr."/>
            <person name="Ramstad K.M."/>
        </authorList>
    </citation>
    <scope>NUCLEOTIDE SEQUENCE [LARGE SCALE GENOMIC DNA]</scope>
    <source>
        <strain evidence="2">JAX WOST 10</strain>
    </source>
</reference>
<name>A0AAN7NS89_MYCAM</name>